<gene>
    <name evidence="2" type="ORF">H9L23_11820</name>
</gene>
<sequence>MRLVSCVGLLMIIPAIALLTHSNEPQVNKLGTIEAHQQNNVGAITPKKTSLTDSAQLSKTDQLPAQNQLNFTAKSAVKSTPVLTDSK</sequence>
<keyword evidence="1" id="KW-0732">Signal</keyword>
<proteinExistence type="predicted"/>
<dbReference type="Proteomes" id="UP000515806">
    <property type="component" value="Chromosome"/>
</dbReference>
<keyword evidence="3" id="KW-1185">Reference proteome</keyword>
<protein>
    <submittedName>
        <fullName evidence="2">Uncharacterized protein</fullName>
    </submittedName>
</protein>
<evidence type="ECO:0000256" key="1">
    <source>
        <dbReference type="SAM" id="SignalP"/>
    </source>
</evidence>
<dbReference type="EMBL" id="CP060723">
    <property type="protein sequence ID" value="QNN44714.1"/>
    <property type="molecule type" value="Genomic_DNA"/>
</dbReference>
<name>A0A7G9QMY9_9SPHI</name>
<accession>A0A7G9QMY9</accession>
<dbReference type="KEGG" id="proe:H9L23_11820"/>
<evidence type="ECO:0000313" key="3">
    <source>
        <dbReference type="Proteomes" id="UP000515806"/>
    </source>
</evidence>
<dbReference type="AlphaFoldDB" id="A0A7G9QMY9"/>
<feature type="chain" id="PRO_5028931638" evidence="1">
    <location>
        <begin position="18"/>
        <end position="87"/>
    </location>
</feature>
<organism evidence="2 3">
    <name type="scientific">Pedobacter roseus</name>
    <dbReference type="NCBI Taxonomy" id="336820"/>
    <lineage>
        <taxon>Bacteria</taxon>
        <taxon>Pseudomonadati</taxon>
        <taxon>Bacteroidota</taxon>
        <taxon>Sphingobacteriia</taxon>
        <taxon>Sphingobacteriales</taxon>
        <taxon>Sphingobacteriaceae</taxon>
        <taxon>Pedobacter</taxon>
    </lineage>
</organism>
<dbReference type="RefSeq" id="WP_187595143.1">
    <property type="nucleotide sequence ID" value="NZ_CP060723.1"/>
</dbReference>
<feature type="signal peptide" evidence="1">
    <location>
        <begin position="1"/>
        <end position="17"/>
    </location>
</feature>
<evidence type="ECO:0000313" key="2">
    <source>
        <dbReference type="EMBL" id="QNN44714.1"/>
    </source>
</evidence>
<reference evidence="2 3" key="1">
    <citation type="submission" date="2020-08" db="EMBL/GenBank/DDBJ databases">
        <title>Genome sequence of Pedobacter roseus KACC 11594T.</title>
        <authorList>
            <person name="Hyun D.-W."/>
            <person name="Bae J.-W."/>
        </authorList>
    </citation>
    <scope>NUCLEOTIDE SEQUENCE [LARGE SCALE GENOMIC DNA]</scope>
    <source>
        <strain evidence="2 3">KACC 11594</strain>
    </source>
</reference>